<dbReference type="PANTHER" id="PTHR46796">
    <property type="entry name" value="HTH-TYPE TRANSCRIPTIONAL ACTIVATOR RHAS-RELATED"/>
    <property type="match status" value="1"/>
</dbReference>
<dbReference type="PROSITE" id="PS01124">
    <property type="entry name" value="HTH_ARAC_FAMILY_2"/>
    <property type="match status" value="1"/>
</dbReference>
<keyword evidence="3" id="KW-0804">Transcription</keyword>
<feature type="domain" description="HTH araC/xylS-type" evidence="4">
    <location>
        <begin position="201"/>
        <end position="299"/>
    </location>
</feature>
<reference evidence="5 6" key="1">
    <citation type="submission" date="2013-09" db="EMBL/GenBank/DDBJ databases">
        <title>Genome sequencing of Phaeobacter antarcticus sp. nov. SM1211.</title>
        <authorList>
            <person name="Zhang X.-Y."/>
            <person name="Liu C."/>
            <person name="Chen X.-L."/>
            <person name="Xie B.-B."/>
            <person name="Qin Q.-L."/>
            <person name="Rong J.-C."/>
            <person name="Zhang Y.-Z."/>
        </authorList>
    </citation>
    <scope>NUCLEOTIDE SEQUENCE [LARGE SCALE GENOMIC DNA]</scope>
    <source>
        <strain evidence="5 6">SM1211</strain>
    </source>
</reference>
<evidence type="ECO:0000313" key="6">
    <source>
        <dbReference type="Proteomes" id="UP000231259"/>
    </source>
</evidence>
<dbReference type="AlphaFoldDB" id="A0A2G8RKX9"/>
<dbReference type="EMBL" id="AWWI01000015">
    <property type="protein sequence ID" value="PIL22162.1"/>
    <property type="molecule type" value="Genomic_DNA"/>
</dbReference>
<keyword evidence="1" id="KW-0805">Transcription regulation</keyword>
<evidence type="ECO:0000256" key="1">
    <source>
        <dbReference type="ARBA" id="ARBA00023015"/>
    </source>
</evidence>
<sequence length="301" mass="32663">MDPLSDILTLLRPSSHITAGFRAGGDWAVSFDDLNHRIKCYAVISGSCWLALDGGAPLRLSTGDCFVLPTGLPFRLASDLALEARPAAALFAQARRGGEVTLGDGHDLHLVGSRFDTDPRYAATMLAPLPPVIHIQRPAERSVLRWSIDQMMRELADARPGAALAADHLSHLMLLQALRTPQAQEAAPPGWYRASFDPQLGRAMEAIHSRPAQSWTVGTLAQEAGLSRTVFAARFAAQVGETPVAYMRRWRMLRAADLLVNSRLPLAGIAETVGYDSEAAFATAFRKTMGAPPRRYAQSAR</sequence>
<evidence type="ECO:0000256" key="3">
    <source>
        <dbReference type="ARBA" id="ARBA00023163"/>
    </source>
</evidence>
<keyword evidence="2" id="KW-0238">DNA-binding</keyword>
<comment type="caution">
    <text evidence="5">The sequence shown here is derived from an EMBL/GenBank/DDBJ whole genome shotgun (WGS) entry which is preliminary data.</text>
</comment>
<keyword evidence="6" id="KW-1185">Reference proteome</keyword>
<evidence type="ECO:0000313" key="5">
    <source>
        <dbReference type="EMBL" id="PIL22162.1"/>
    </source>
</evidence>
<evidence type="ECO:0000259" key="4">
    <source>
        <dbReference type="PROSITE" id="PS01124"/>
    </source>
</evidence>
<dbReference type="GO" id="GO:0003700">
    <property type="term" value="F:DNA-binding transcription factor activity"/>
    <property type="evidence" value="ECO:0007669"/>
    <property type="project" value="InterPro"/>
</dbReference>
<dbReference type="InterPro" id="IPR018062">
    <property type="entry name" value="HTH_AraC-typ_CS"/>
</dbReference>
<proteinExistence type="predicted"/>
<dbReference type="SUPFAM" id="SSF46689">
    <property type="entry name" value="Homeodomain-like"/>
    <property type="match status" value="2"/>
</dbReference>
<accession>A0A2G8RKX9</accession>
<dbReference type="Pfam" id="PF12852">
    <property type="entry name" value="Cupin_6"/>
    <property type="match status" value="1"/>
</dbReference>
<dbReference type="InterPro" id="IPR050204">
    <property type="entry name" value="AraC_XylS_family_regulators"/>
</dbReference>
<organism evidence="5 6">
    <name type="scientific">Puniceibacterium antarcticum</name>
    <dbReference type="NCBI Taxonomy" id="1206336"/>
    <lineage>
        <taxon>Bacteria</taxon>
        <taxon>Pseudomonadati</taxon>
        <taxon>Pseudomonadota</taxon>
        <taxon>Alphaproteobacteria</taxon>
        <taxon>Rhodobacterales</taxon>
        <taxon>Paracoccaceae</taxon>
        <taxon>Puniceibacterium</taxon>
    </lineage>
</organism>
<dbReference type="PROSITE" id="PS00041">
    <property type="entry name" value="HTH_ARAC_FAMILY_1"/>
    <property type="match status" value="1"/>
</dbReference>
<evidence type="ECO:0000256" key="2">
    <source>
        <dbReference type="ARBA" id="ARBA00023125"/>
    </source>
</evidence>
<dbReference type="InterPro" id="IPR009057">
    <property type="entry name" value="Homeodomain-like_sf"/>
</dbReference>
<gene>
    <name evidence="5" type="ORF">P775_00745</name>
</gene>
<name>A0A2G8RKX9_9RHOB</name>
<dbReference type="SMART" id="SM00342">
    <property type="entry name" value="HTH_ARAC"/>
    <property type="match status" value="1"/>
</dbReference>
<dbReference type="InterPro" id="IPR018060">
    <property type="entry name" value="HTH_AraC"/>
</dbReference>
<protein>
    <recommendedName>
        <fullName evidence="4">HTH araC/xylS-type domain-containing protein</fullName>
    </recommendedName>
</protein>
<dbReference type="InterPro" id="IPR032783">
    <property type="entry name" value="AraC_lig"/>
</dbReference>
<dbReference type="PANTHER" id="PTHR46796:SF7">
    <property type="entry name" value="ARAC FAMILY TRANSCRIPTIONAL REGULATOR"/>
    <property type="match status" value="1"/>
</dbReference>
<dbReference type="GO" id="GO:0043565">
    <property type="term" value="F:sequence-specific DNA binding"/>
    <property type="evidence" value="ECO:0007669"/>
    <property type="project" value="InterPro"/>
</dbReference>
<dbReference type="Gene3D" id="1.10.10.60">
    <property type="entry name" value="Homeodomain-like"/>
    <property type="match status" value="2"/>
</dbReference>
<dbReference type="RefSeq" id="WP_099909156.1">
    <property type="nucleotide sequence ID" value="NZ_AWWI01000015.1"/>
</dbReference>
<dbReference type="Proteomes" id="UP000231259">
    <property type="component" value="Unassembled WGS sequence"/>
</dbReference>
<dbReference type="Pfam" id="PF12833">
    <property type="entry name" value="HTH_18"/>
    <property type="match status" value="1"/>
</dbReference>
<dbReference type="OrthoDB" id="9783876at2"/>